<name>A0ABN0T4K8_9PSEU</name>
<dbReference type="Proteomes" id="UP001500416">
    <property type="component" value="Unassembled WGS sequence"/>
</dbReference>
<proteinExistence type="predicted"/>
<dbReference type="RefSeq" id="WP_343932205.1">
    <property type="nucleotide sequence ID" value="NZ_BAAABU010000002.1"/>
</dbReference>
<comment type="caution">
    <text evidence="1">The sequence shown here is derived from an EMBL/GenBank/DDBJ whole genome shotgun (WGS) entry which is preliminary data.</text>
</comment>
<accession>A0ABN0T4K8</accession>
<keyword evidence="2" id="KW-1185">Reference proteome</keyword>
<dbReference type="PANTHER" id="PTHR37418">
    <property type="entry name" value="3-KETO-5-AMINOHEXANOATE CLEAVAGE ENZYME-RELATED"/>
    <property type="match status" value="1"/>
</dbReference>
<dbReference type="InterPro" id="IPR008567">
    <property type="entry name" value="BKACE"/>
</dbReference>
<evidence type="ECO:0000313" key="2">
    <source>
        <dbReference type="Proteomes" id="UP001500416"/>
    </source>
</evidence>
<reference evidence="1 2" key="1">
    <citation type="journal article" date="2019" name="Int. J. Syst. Evol. Microbiol.">
        <title>The Global Catalogue of Microorganisms (GCM) 10K type strain sequencing project: providing services to taxonomists for standard genome sequencing and annotation.</title>
        <authorList>
            <consortium name="The Broad Institute Genomics Platform"/>
            <consortium name="The Broad Institute Genome Sequencing Center for Infectious Disease"/>
            <person name="Wu L."/>
            <person name="Ma J."/>
        </authorList>
    </citation>
    <scope>NUCLEOTIDE SEQUENCE [LARGE SCALE GENOMIC DNA]</scope>
    <source>
        <strain evidence="1 2">JCM 3380</strain>
    </source>
</reference>
<organism evidence="1 2">
    <name type="scientific">Saccharothrix mutabilis subsp. mutabilis</name>
    <dbReference type="NCBI Taxonomy" id="66855"/>
    <lineage>
        <taxon>Bacteria</taxon>
        <taxon>Bacillati</taxon>
        <taxon>Actinomycetota</taxon>
        <taxon>Actinomycetes</taxon>
        <taxon>Pseudonocardiales</taxon>
        <taxon>Pseudonocardiaceae</taxon>
        <taxon>Saccharothrix</taxon>
    </lineage>
</organism>
<dbReference type="Pfam" id="PF05853">
    <property type="entry name" value="BKACE"/>
    <property type="match status" value="1"/>
</dbReference>
<dbReference type="PANTHER" id="PTHR37418:SF1">
    <property type="entry name" value="3-KETO-5-AMINOHEXANOATE CLEAVAGE PROTEIN"/>
    <property type="match status" value="1"/>
</dbReference>
<evidence type="ECO:0000313" key="1">
    <source>
        <dbReference type="EMBL" id="GAA0212444.1"/>
    </source>
</evidence>
<dbReference type="Gene3D" id="3.20.20.70">
    <property type="entry name" value="Aldolase class I"/>
    <property type="match status" value="1"/>
</dbReference>
<sequence length="241" mass="25534">MLQACLNGARNPHSHPALPVTPQQLAADAAALAELGVTHFHLHPRDVVGLEVIAGPEVATAVAVVRAAVPHAELGVTTAAWIQPDPVRRAELVRGWAGLAAGRPDVASVNVHEDGWLDVVRALQDAGIGIELGVFHVRAARTLAAEGVPAGTRRILAEVQPGETVEHAAALLEVLEPLRTPILLHGEDDSAWPVLDYAARLELDTRIGLEDTLHNPDGSRTSDNAELVAYAQRTLKANAIR</sequence>
<dbReference type="InterPro" id="IPR013785">
    <property type="entry name" value="Aldolase_TIM"/>
</dbReference>
<dbReference type="EMBL" id="BAAABU010000002">
    <property type="protein sequence ID" value="GAA0212444.1"/>
    <property type="molecule type" value="Genomic_DNA"/>
</dbReference>
<protein>
    <submittedName>
        <fullName evidence="1">3-keto-5-aminohexanoate cleavage protein</fullName>
    </submittedName>
</protein>
<gene>
    <name evidence="1" type="ORF">GCM10010492_07770</name>
</gene>